<dbReference type="Gene3D" id="3.10.180.10">
    <property type="entry name" value="2,3-Dihydroxybiphenyl 1,2-Dioxygenase, domain 1"/>
    <property type="match status" value="1"/>
</dbReference>
<sequence>MTDDNPVLFRLNVEVANLDEAVTFYSTLLGTTGRRQAGARCYFTCGAVTLQVLDVSGHDTVHRLPKSLYFTVRSLGDVFDRARGLGCLSTDDVHGASAGEIAVRPWGERSFYVDDPWGNSLCFVDAGTVYEG</sequence>
<dbReference type="RefSeq" id="WP_006383474.1">
    <property type="nucleotide sequence ID" value="NZ_AEJB01000663.1"/>
</dbReference>
<dbReference type="InterPro" id="IPR037523">
    <property type="entry name" value="VOC_core"/>
</dbReference>
<proteinExistence type="predicted"/>
<dbReference type="CDD" id="cd06587">
    <property type="entry name" value="VOC"/>
    <property type="match status" value="1"/>
</dbReference>
<dbReference type="EMBL" id="AEJB01000663">
    <property type="protein sequence ID" value="ELP61656.1"/>
    <property type="molecule type" value="Genomic_DNA"/>
</dbReference>
<dbReference type="PATRIC" id="fig|698760.3.peg.9402"/>
<protein>
    <submittedName>
        <fullName evidence="2">Glyoxalase family protein</fullName>
    </submittedName>
</protein>
<feature type="domain" description="VOC" evidence="1">
    <location>
        <begin position="7"/>
        <end position="126"/>
    </location>
</feature>
<accession>L7ESJ4</accession>
<organism evidence="2 3">
    <name type="scientific">Streptomyces turgidiscabies (strain Car8)</name>
    <dbReference type="NCBI Taxonomy" id="698760"/>
    <lineage>
        <taxon>Bacteria</taxon>
        <taxon>Bacillati</taxon>
        <taxon>Actinomycetota</taxon>
        <taxon>Actinomycetes</taxon>
        <taxon>Kitasatosporales</taxon>
        <taxon>Streptomycetaceae</taxon>
        <taxon>Streptomyces</taxon>
    </lineage>
</organism>
<keyword evidence="3" id="KW-1185">Reference proteome</keyword>
<evidence type="ECO:0000259" key="1">
    <source>
        <dbReference type="PROSITE" id="PS51819"/>
    </source>
</evidence>
<dbReference type="InterPro" id="IPR004360">
    <property type="entry name" value="Glyas_Fos-R_dOase_dom"/>
</dbReference>
<dbReference type="STRING" id="85558.T45_01033"/>
<dbReference type="GeneID" id="97399647"/>
<dbReference type="PROSITE" id="PS51819">
    <property type="entry name" value="VOC"/>
    <property type="match status" value="1"/>
</dbReference>
<comment type="caution">
    <text evidence="2">The sequence shown here is derived from an EMBL/GenBank/DDBJ whole genome shotgun (WGS) entry which is preliminary data.</text>
</comment>
<dbReference type="Proteomes" id="UP000010931">
    <property type="component" value="Unassembled WGS sequence"/>
</dbReference>
<evidence type="ECO:0000313" key="3">
    <source>
        <dbReference type="Proteomes" id="UP000010931"/>
    </source>
</evidence>
<name>L7ESJ4_STRT8</name>
<dbReference type="SUPFAM" id="SSF54593">
    <property type="entry name" value="Glyoxalase/Bleomycin resistance protein/Dihydroxybiphenyl dioxygenase"/>
    <property type="match status" value="1"/>
</dbReference>
<reference evidence="2 3" key="1">
    <citation type="journal article" date="2011" name="Plasmid">
        <title>Streptomyces turgidiscabies Car8 contains a modular pathogenicity island that shares virulence genes with other actinobacterial plant pathogens.</title>
        <authorList>
            <person name="Huguet-Tapia J.C."/>
            <person name="Badger J.H."/>
            <person name="Loria R."/>
            <person name="Pettis G.S."/>
        </authorList>
    </citation>
    <scope>NUCLEOTIDE SEQUENCE [LARGE SCALE GENOMIC DNA]</scope>
    <source>
        <strain evidence="2 3">Car8</strain>
    </source>
</reference>
<dbReference type="Pfam" id="PF00903">
    <property type="entry name" value="Glyoxalase"/>
    <property type="match status" value="1"/>
</dbReference>
<dbReference type="InterPro" id="IPR029068">
    <property type="entry name" value="Glyas_Bleomycin-R_OHBP_Dase"/>
</dbReference>
<dbReference type="AlphaFoldDB" id="L7ESJ4"/>
<evidence type="ECO:0000313" key="2">
    <source>
        <dbReference type="EMBL" id="ELP61656.1"/>
    </source>
</evidence>
<gene>
    <name evidence="2" type="ORF">STRTUCAR8_05279</name>
</gene>